<gene>
    <name evidence="5" type="ORF">GCM10025770_24910</name>
</gene>
<evidence type="ECO:0000256" key="2">
    <source>
        <dbReference type="RuleBase" id="RU361173"/>
    </source>
</evidence>
<dbReference type="PANTHER" id="PTHR31683:SF18">
    <property type="entry name" value="PECTATE LYASE 21-RELATED"/>
    <property type="match status" value="1"/>
</dbReference>
<accession>A0ABP9QT58</accession>
<protein>
    <recommendedName>
        <fullName evidence="4">Pectate lyase domain-containing protein</fullName>
    </recommendedName>
</protein>
<comment type="subcellular location">
    <subcellularLocation>
        <location evidence="2">Secreted</location>
    </subcellularLocation>
</comment>
<dbReference type="PANTHER" id="PTHR31683">
    <property type="entry name" value="PECTATE LYASE 18-RELATED"/>
    <property type="match status" value="1"/>
</dbReference>
<feature type="region of interest" description="Disordered" evidence="3">
    <location>
        <begin position="305"/>
        <end position="344"/>
    </location>
</feature>
<keyword evidence="6" id="KW-1185">Reference proteome</keyword>
<evidence type="ECO:0000313" key="6">
    <source>
        <dbReference type="Proteomes" id="UP001500547"/>
    </source>
</evidence>
<name>A0ABP9QT58_9RHOO</name>
<dbReference type="SUPFAM" id="SSF51126">
    <property type="entry name" value="Pectin lyase-like"/>
    <property type="match status" value="1"/>
</dbReference>
<keyword evidence="1 2" id="KW-0456">Lyase</keyword>
<reference evidence="6" key="1">
    <citation type="journal article" date="2019" name="Int. J. Syst. Evol. Microbiol.">
        <title>The Global Catalogue of Microorganisms (GCM) 10K type strain sequencing project: providing services to taxonomists for standard genome sequencing and annotation.</title>
        <authorList>
            <consortium name="The Broad Institute Genomics Platform"/>
            <consortium name="The Broad Institute Genome Sequencing Center for Infectious Disease"/>
            <person name="Wu L."/>
            <person name="Ma J."/>
        </authorList>
    </citation>
    <scope>NUCLEOTIDE SEQUENCE [LARGE SCALE GENOMIC DNA]</scope>
    <source>
        <strain evidence="6">JCM 18715</strain>
    </source>
</reference>
<evidence type="ECO:0000259" key="4">
    <source>
        <dbReference type="SMART" id="SM00656"/>
    </source>
</evidence>
<feature type="domain" description="Pectate lyase" evidence="4">
    <location>
        <begin position="4"/>
        <end position="231"/>
    </location>
</feature>
<dbReference type="InterPro" id="IPR011050">
    <property type="entry name" value="Pectin_lyase_fold/virulence"/>
</dbReference>
<dbReference type="InterPro" id="IPR012334">
    <property type="entry name" value="Pectin_lyas_fold"/>
</dbReference>
<comment type="caution">
    <text evidence="5">The sequence shown here is derived from an EMBL/GenBank/DDBJ whole genome shotgun (WGS) entry which is preliminary data.</text>
</comment>
<dbReference type="EMBL" id="BAABLD010000008">
    <property type="protein sequence ID" value="GAA5166992.1"/>
    <property type="molecule type" value="Genomic_DNA"/>
</dbReference>
<comment type="similarity">
    <text evidence="2">Belongs to the polysaccharide lyase 1 family.</text>
</comment>
<dbReference type="Pfam" id="PF00544">
    <property type="entry name" value="Pectate_lyase_4"/>
    <property type="match status" value="1"/>
</dbReference>
<organism evidence="5 6">
    <name type="scientific">Viridibacterium curvum</name>
    <dbReference type="NCBI Taxonomy" id="1101404"/>
    <lineage>
        <taxon>Bacteria</taxon>
        <taxon>Pseudomonadati</taxon>
        <taxon>Pseudomonadota</taxon>
        <taxon>Betaproteobacteria</taxon>
        <taxon>Rhodocyclales</taxon>
        <taxon>Rhodocyclaceae</taxon>
        <taxon>Viridibacterium</taxon>
    </lineage>
</organism>
<evidence type="ECO:0000256" key="3">
    <source>
        <dbReference type="SAM" id="MobiDB-lite"/>
    </source>
</evidence>
<keyword evidence="2" id="KW-0624">Polysaccharide degradation</keyword>
<dbReference type="SMART" id="SM00656">
    <property type="entry name" value="Amb_all"/>
    <property type="match status" value="1"/>
</dbReference>
<dbReference type="Proteomes" id="UP001500547">
    <property type="component" value="Unassembled WGS sequence"/>
</dbReference>
<sequence>MTVTTGTELNAALCNRATKTTPIIIMVNGTINHGNTTKQSGQCDTLDDAIQLKGVQNVSIIGVGSNALLDQIGIHIRDAKNIIIRNLHVRNVKKSGSPTSNGGDAIGMESSVSNVWVDHCTLEASGGEAQGYDGLFDIKDGTTYITLSWSILKNSERGGLVGSSDSDNTNGPVTYHHNYYSNLNSRIPLLRHATAHSFNNYFDGIVESGMNPRIGGKIKAENNYFTNAKNPIGTFYTDDMGYWDVSGNIFGANVTWVPNVANKEHPAGPDPVSTTSITIPYVYTLDAAADIPAIVVAGAGAGKMPNGSSSSSSSSTSTVSSSSSSVSSVSSSSSSSSVSSSSVSSSSAAAPVCSAAFSCDTGVGAGNMNAAVTATGSDSFSSGVYTVNGAGVMGSGTSYNHYFKYMPLTGDFTITARITAQGGNHANARAGLLAAETLTGTHKFAWAARYSSTGEIRAAINGNNGSAISGVGNTTLPAWVRIKRVGSNVTVEASTDGTTFFNRGSATMTTTESTLYVGFAVSSNSNTATVTATFDNLTIVGGGLP</sequence>
<dbReference type="InterPro" id="IPR002022">
    <property type="entry name" value="Pec_lyase"/>
</dbReference>
<dbReference type="InterPro" id="IPR045032">
    <property type="entry name" value="PEL"/>
</dbReference>
<evidence type="ECO:0000256" key="1">
    <source>
        <dbReference type="ARBA" id="ARBA00023239"/>
    </source>
</evidence>
<dbReference type="Gene3D" id="2.60.120.200">
    <property type="match status" value="1"/>
</dbReference>
<feature type="compositionally biased region" description="Low complexity" evidence="3">
    <location>
        <begin position="308"/>
        <end position="344"/>
    </location>
</feature>
<evidence type="ECO:0000313" key="5">
    <source>
        <dbReference type="EMBL" id="GAA5166992.1"/>
    </source>
</evidence>
<proteinExistence type="inferred from homology"/>
<keyword evidence="2" id="KW-0119">Carbohydrate metabolism</keyword>
<keyword evidence="2" id="KW-0964">Secreted</keyword>
<dbReference type="Gene3D" id="2.160.20.10">
    <property type="entry name" value="Single-stranded right-handed beta-helix, Pectin lyase-like"/>
    <property type="match status" value="1"/>
</dbReference>